<sequence length="81" mass="9038">MSAGLFIFIQEALDVVGLGLDLEIGDDFGIGSVEAVSDEEDDGELYDDETDQEEEMLLTTFSRQSTMEETSMQYNNLSQMQ</sequence>
<proteinExistence type="predicted"/>
<name>A0ACC0W4T5_9STRA</name>
<protein>
    <submittedName>
        <fullName evidence="1">Uncharacterized protein</fullName>
    </submittedName>
</protein>
<gene>
    <name evidence="1" type="ORF">PsorP6_006657</name>
</gene>
<organism evidence="1 2">
    <name type="scientific">Peronosclerospora sorghi</name>
    <dbReference type="NCBI Taxonomy" id="230839"/>
    <lineage>
        <taxon>Eukaryota</taxon>
        <taxon>Sar</taxon>
        <taxon>Stramenopiles</taxon>
        <taxon>Oomycota</taxon>
        <taxon>Peronosporomycetes</taxon>
        <taxon>Peronosporales</taxon>
        <taxon>Peronosporaceae</taxon>
        <taxon>Peronosclerospora</taxon>
    </lineage>
</organism>
<accession>A0ACC0W4T5</accession>
<evidence type="ECO:0000313" key="1">
    <source>
        <dbReference type="EMBL" id="KAI9913870.1"/>
    </source>
</evidence>
<dbReference type="Proteomes" id="UP001163321">
    <property type="component" value="Chromosome 4"/>
</dbReference>
<evidence type="ECO:0000313" key="2">
    <source>
        <dbReference type="Proteomes" id="UP001163321"/>
    </source>
</evidence>
<comment type="caution">
    <text evidence="1">The sequence shown here is derived from an EMBL/GenBank/DDBJ whole genome shotgun (WGS) entry which is preliminary data.</text>
</comment>
<dbReference type="EMBL" id="CM047583">
    <property type="protein sequence ID" value="KAI9913870.1"/>
    <property type="molecule type" value="Genomic_DNA"/>
</dbReference>
<keyword evidence="2" id="KW-1185">Reference proteome</keyword>
<reference evidence="1 2" key="1">
    <citation type="journal article" date="2022" name="bioRxiv">
        <title>The genome of the oomycete Peronosclerospora sorghi, a cosmopolitan pathogen of maize and sorghum, is inflated with dispersed pseudogenes.</title>
        <authorList>
            <person name="Fletcher K."/>
            <person name="Martin F."/>
            <person name="Isakeit T."/>
            <person name="Cavanaugh K."/>
            <person name="Magill C."/>
            <person name="Michelmore R."/>
        </authorList>
    </citation>
    <scope>NUCLEOTIDE SEQUENCE [LARGE SCALE GENOMIC DNA]</scope>
    <source>
        <strain evidence="1">P6</strain>
    </source>
</reference>